<dbReference type="PANTHER" id="PTHR21152">
    <property type="entry name" value="AMINOTRANSFERASE CLASS V"/>
    <property type="match status" value="1"/>
</dbReference>
<evidence type="ECO:0000256" key="6">
    <source>
        <dbReference type="PIRSR" id="PIRSR000524-1"/>
    </source>
</evidence>
<name>A0A4R8FAK6_9RHOB</name>
<feature type="domain" description="Aminotransferase class V" evidence="8">
    <location>
        <begin position="34"/>
        <end position="285"/>
    </location>
</feature>
<evidence type="ECO:0000256" key="4">
    <source>
        <dbReference type="ARBA" id="ARBA00022679"/>
    </source>
</evidence>
<evidence type="ECO:0000256" key="1">
    <source>
        <dbReference type="ARBA" id="ARBA00001933"/>
    </source>
</evidence>
<comment type="similarity">
    <text evidence="2">Belongs to the class-V pyridoxal-phosphate-dependent aminotransferase family.</text>
</comment>
<dbReference type="PIRSF" id="PIRSF000524">
    <property type="entry name" value="SPT"/>
    <property type="match status" value="1"/>
</dbReference>
<organism evidence="9 10">
    <name type="scientific">Rhodovulum visakhapatnamense</name>
    <dbReference type="NCBI Taxonomy" id="364297"/>
    <lineage>
        <taxon>Bacteria</taxon>
        <taxon>Pseudomonadati</taxon>
        <taxon>Pseudomonadota</taxon>
        <taxon>Alphaproteobacteria</taxon>
        <taxon>Rhodobacterales</taxon>
        <taxon>Paracoccaceae</taxon>
        <taxon>Rhodovulum</taxon>
    </lineage>
</organism>
<comment type="caution">
    <text evidence="9">The sequence shown here is derived from an EMBL/GenBank/DDBJ whole genome shotgun (WGS) entry which is preliminary data.</text>
</comment>
<gene>
    <name evidence="9" type="ORF">EV657_1297</name>
</gene>
<dbReference type="InterPro" id="IPR015424">
    <property type="entry name" value="PyrdxlP-dep_Trfase"/>
</dbReference>
<evidence type="ECO:0000313" key="10">
    <source>
        <dbReference type="Proteomes" id="UP000295484"/>
    </source>
</evidence>
<dbReference type="Pfam" id="PF00266">
    <property type="entry name" value="Aminotran_5"/>
    <property type="match status" value="1"/>
</dbReference>
<protein>
    <submittedName>
        <fullName evidence="9">Aspartate aminotransferase-like enzyme</fullName>
    </submittedName>
</protein>
<proteinExistence type="inferred from homology"/>
<evidence type="ECO:0000256" key="7">
    <source>
        <dbReference type="PIRSR" id="PIRSR000524-50"/>
    </source>
</evidence>
<evidence type="ECO:0000313" key="9">
    <source>
        <dbReference type="EMBL" id="TDX22569.1"/>
    </source>
</evidence>
<keyword evidence="5 7" id="KW-0663">Pyridoxal phosphate</keyword>
<dbReference type="Proteomes" id="UP000295484">
    <property type="component" value="Unassembled WGS sequence"/>
</dbReference>
<dbReference type="AlphaFoldDB" id="A0A4R8FAK6"/>
<dbReference type="GO" id="GO:0019265">
    <property type="term" value="P:glycine biosynthetic process, by transamination of glyoxylate"/>
    <property type="evidence" value="ECO:0007669"/>
    <property type="project" value="TreeGrafter"/>
</dbReference>
<dbReference type="InterPro" id="IPR000192">
    <property type="entry name" value="Aminotrans_V_dom"/>
</dbReference>
<dbReference type="RefSeq" id="WP_113668460.1">
    <property type="nucleotide sequence ID" value="NZ_SOEB01000029.1"/>
</dbReference>
<dbReference type="GO" id="GO:0008453">
    <property type="term" value="F:alanine-glyoxylate transaminase activity"/>
    <property type="evidence" value="ECO:0007669"/>
    <property type="project" value="TreeGrafter"/>
</dbReference>
<keyword evidence="4 9" id="KW-0808">Transferase</keyword>
<comment type="cofactor">
    <cofactor evidence="1 7">
        <name>pyridoxal 5'-phosphate</name>
        <dbReference type="ChEBI" id="CHEBI:597326"/>
    </cofactor>
</comment>
<sequence length="373" mass="37240">MSSRPPAPLPPSWLPLPDAPAFPADGYAPLADAIGRLIGTANDVLLVQGEAMVALEAAASSLGRPGVRALNVVTSLYGRWFGGWLRRAGAEVTDLAGAAPGHPITTDAVARALEAGRYDLVALVHAESATGILNPLPGIVALAKAHGALVVVDAVASLGGHPVEVDALGIDVAVMGPQKALGGQAGTSAIAVSPAAWDRIAPPGEAPSILSLADLRTLWLETGRGALPGTPSALEFHSLAQTLARVEAEGMAAIRARHGRAAAAARAGARALTGAEWVAPGQASNLVTAAALPEGLSATELLTHASGDALSAGVGPAGERLARLNHTGPRARLETVLGDLATLGAALDAAGHPARTGAALSAAEAAWREAETA</sequence>
<evidence type="ECO:0000256" key="3">
    <source>
        <dbReference type="ARBA" id="ARBA00022576"/>
    </source>
</evidence>
<accession>A0A4R8FAK6</accession>
<dbReference type="InterPro" id="IPR015421">
    <property type="entry name" value="PyrdxlP-dep_Trfase_major"/>
</dbReference>
<dbReference type="PANTHER" id="PTHR21152:SF24">
    <property type="entry name" value="ALANINE--GLYOXYLATE AMINOTRANSFERASE 1"/>
    <property type="match status" value="1"/>
</dbReference>
<evidence type="ECO:0000259" key="8">
    <source>
        <dbReference type="Pfam" id="PF00266"/>
    </source>
</evidence>
<dbReference type="Gene3D" id="3.90.1150.10">
    <property type="entry name" value="Aspartate Aminotransferase, domain 1"/>
    <property type="match status" value="1"/>
</dbReference>
<feature type="modified residue" description="N6-(pyridoxal phosphate)lysine" evidence="7">
    <location>
        <position position="179"/>
    </location>
</feature>
<keyword evidence="3 9" id="KW-0032">Aminotransferase</keyword>
<dbReference type="EMBL" id="SOEB01000029">
    <property type="protein sequence ID" value="TDX22569.1"/>
    <property type="molecule type" value="Genomic_DNA"/>
</dbReference>
<evidence type="ECO:0000256" key="2">
    <source>
        <dbReference type="ARBA" id="ARBA00009236"/>
    </source>
</evidence>
<reference evidence="9 10" key="1">
    <citation type="submission" date="2019-03" db="EMBL/GenBank/DDBJ databases">
        <title>Genomic Encyclopedia of Type Strains, Phase IV (KMG-IV): sequencing the most valuable type-strain genomes for metagenomic binning, comparative biology and taxonomic classification.</title>
        <authorList>
            <person name="Goeker M."/>
        </authorList>
    </citation>
    <scope>NUCLEOTIDE SEQUENCE [LARGE SCALE GENOMIC DNA]</scope>
    <source>
        <strain evidence="9 10">JA181</strain>
    </source>
</reference>
<dbReference type="InterPro" id="IPR015422">
    <property type="entry name" value="PyrdxlP-dep_Trfase_small"/>
</dbReference>
<feature type="binding site" evidence="6">
    <location>
        <position position="323"/>
    </location>
    <ligand>
        <name>substrate</name>
    </ligand>
</feature>
<evidence type="ECO:0000256" key="5">
    <source>
        <dbReference type="ARBA" id="ARBA00022898"/>
    </source>
</evidence>
<dbReference type="Gene3D" id="3.40.640.10">
    <property type="entry name" value="Type I PLP-dependent aspartate aminotransferase-like (Major domain)"/>
    <property type="match status" value="1"/>
</dbReference>
<dbReference type="SUPFAM" id="SSF53383">
    <property type="entry name" value="PLP-dependent transferases"/>
    <property type="match status" value="1"/>
</dbReference>
<dbReference type="InterPro" id="IPR024169">
    <property type="entry name" value="SP_NH2Trfase/AEP_transaminase"/>
</dbReference>
<dbReference type="GO" id="GO:0004760">
    <property type="term" value="F:L-serine-pyruvate transaminase activity"/>
    <property type="evidence" value="ECO:0007669"/>
    <property type="project" value="TreeGrafter"/>
</dbReference>